<name>A0ACC0MHE9_RHOML</name>
<organism evidence="1 2">
    <name type="scientific">Rhododendron molle</name>
    <name type="common">Chinese azalea</name>
    <name type="synonym">Azalea mollis</name>
    <dbReference type="NCBI Taxonomy" id="49168"/>
    <lineage>
        <taxon>Eukaryota</taxon>
        <taxon>Viridiplantae</taxon>
        <taxon>Streptophyta</taxon>
        <taxon>Embryophyta</taxon>
        <taxon>Tracheophyta</taxon>
        <taxon>Spermatophyta</taxon>
        <taxon>Magnoliopsida</taxon>
        <taxon>eudicotyledons</taxon>
        <taxon>Gunneridae</taxon>
        <taxon>Pentapetalae</taxon>
        <taxon>asterids</taxon>
        <taxon>Ericales</taxon>
        <taxon>Ericaceae</taxon>
        <taxon>Ericoideae</taxon>
        <taxon>Rhodoreae</taxon>
        <taxon>Rhododendron</taxon>
    </lineage>
</organism>
<dbReference type="EMBL" id="CM046396">
    <property type="protein sequence ID" value="KAI8539753.1"/>
    <property type="molecule type" value="Genomic_DNA"/>
</dbReference>
<gene>
    <name evidence="1" type="ORF">RHMOL_Rhmol09G0207400</name>
</gene>
<proteinExistence type="predicted"/>
<accession>A0ACC0MHE9</accession>
<comment type="caution">
    <text evidence="1">The sequence shown here is derived from an EMBL/GenBank/DDBJ whole genome shotgun (WGS) entry which is preliminary data.</text>
</comment>
<dbReference type="Proteomes" id="UP001062846">
    <property type="component" value="Chromosome 9"/>
</dbReference>
<protein>
    <submittedName>
        <fullName evidence="1">Uncharacterized protein</fullName>
    </submittedName>
</protein>
<keyword evidence="2" id="KW-1185">Reference proteome</keyword>
<evidence type="ECO:0000313" key="1">
    <source>
        <dbReference type="EMBL" id="KAI8539753.1"/>
    </source>
</evidence>
<evidence type="ECO:0000313" key="2">
    <source>
        <dbReference type="Proteomes" id="UP001062846"/>
    </source>
</evidence>
<reference evidence="1" key="1">
    <citation type="submission" date="2022-02" db="EMBL/GenBank/DDBJ databases">
        <title>Plant Genome Project.</title>
        <authorList>
            <person name="Zhang R.-G."/>
        </authorList>
    </citation>
    <scope>NUCLEOTIDE SEQUENCE</scope>
    <source>
        <strain evidence="1">AT1</strain>
    </source>
</reference>
<sequence>MSPNKEIPGARPSQYLGLFNNINNGNSSNHTVAVELDAAQNLECSKETPSLQSPNNADKPLKKLVEEIMGDHEWLVS</sequence>